<feature type="compositionally biased region" description="Basic and acidic residues" evidence="1">
    <location>
        <begin position="1"/>
        <end position="12"/>
    </location>
</feature>
<dbReference type="EMBL" id="UZAN01059770">
    <property type="protein sequence ID" value="VDP92448.1"/>
    <property type="molecule type" value="Genomic_DNA"/>
</dbReference>
<dbReference type="Proteomes" id="UP000272942">
    <property type="component" value="Unassembled WGS sequence"/>
</dbReference>
<reference evidence="4" key="1">
    <citation type="submission" date="2016-06" db="UniProtKB">
        <authorList>
            <consortium name="WormBaseParasite"/>
        </authorList>
    </citation>
    <scope>IDENTIFICATION</scope>
</reference>
<reference evidence="2 3" key="2">
    <citation type="submission" date="2018-11" db="EMBL/GenBank/DDBJ databases">
        <authorList>
            <consortium name="Pathogen Informatics"/>
        </authorList>
    </citation>
    <scope>NUCLEOTIDE SEQUENCE [LARGE SCALE GENOMIC DNA]</scope>
    <source>
        <strain evidence="2 3">Egypt</strain>
    </source>
</reference>
<name>A0A183B7J1_9TREM</name>
<feature type="compositionally biased region" description="Polar residues" evidence="1">
    <location>
        <begin position="223"/>
        <end position="232"/>
    </location>
</feature>
<feature type="region of interest" description="Disordered" evidence="1">
    <location>
        <begin position="189"/>
        <end position="232"/>
    </location>
</feature>
<feature type="compositionally biased region" description="Basic residues" evidence="1">
    <location>
        <begin position="100"/>
        <end position="110"/>
    </location>
</feature>
<sequence length="232" mass="24995">MLSNCEKIERVTGGRYQITPDTRKQGSQQTPEQGHAAATGKNKVTGKETLKVSLEKVSPKPGVAKTPVNQSKLSYASVAASTPLRTKQLVPARPKLVKKIGTKAGSRKQPKAGVKPTVQRAKGPTVMFNRNPIPVPMVPIKALKTVGRPFSVTPEADSNTRGVTGVKTIPKKALPTPAKVADKTLIPIATSRYGPAEGDSSKRRNRLRSNGRKELEAPEDHVSNWSKNLDAR</sequence>
<gene>
    <name evidence="2" type="ORF">ECPE_LOCUS15176</name>
</gene>
<protein>
    <submittedName>
        <fullName evidence="4">H15 domain-containing protein</fullName>
    </submittedName>
</protein>
<evidence type="ECO:0000313" key="2">
    <source>
        <dbReference type="EMBL" id="VDP92448.1"/>
    </source>
</evidence>
<keyword evidence="3" id="KW-1185">Reference proteome</keyword>
<feature type="compositionally biased region" description="Basic and acidic residues" evidence="1">
    <location>
        <begin position="211"/>
        <end position="222"/>
    </location>
</feature>
<dbReference type="WBParaSite" id="ECPE_0001521601-mRNA-1">
    <property type="protein sequence ID" value="ECPE_0001521601-mRNA-1"/>
    <property type="gene ID" value="ECPE_0001521601"/>
</dbReference>
<dbReference type="AlphaFoldDB" id="A0A183B7J1"/>
<organism evidence="4">
    <name type="scientific">Echinostoma caproni</name>
    <dbReference type="NCBI Taxonomy" id="27848"/>
    <lineage>
        <taxon>Eukaryota</taxon>
        <taxon>Metazoa</taxon>
        <taxon>Spiralia</taxon>
        <taxon>Lophotrochozoa</taxon>
        <taxon>Platyhelminthes</taxon>
        <taxon>Trematoda</taxon>
        <taxon>Digenea</taxon>
        <taxon>Plagiorchiida</taxon>
        <taxon>Echinostomata</taxon>
        <taxon>Echinostomatoidea</taxon>
        <taxon>Echinostomatidae</taxon>
        <taxon>Echinostoma</taxon>
    </lineage>
</organism>
<feature type="region of interest" description="Disordered" evidence="1">
    <location>
        <begin position="1"/>
        <end position="47"/>
    </location>
</feature>
<evidence type="ECO:0000313" key="3">
    <source>
        <dbReference type="Proteomes" id="UP000272942"/>
    </source>
</evidence>
<proteinExistence type="predicted"/>
<accession>A0A183B7J1</accession>
<evidence type="ECO:0000313" key="4">
    <source>
        <dbReference type="WBParaSite" id="ECPE_0001521601-mRNA-1"/>
    </source>
</evidence>
<feature type="region of interest" description="Disordered" evidence="1">
    <location>
        <begin position="100"/>
        <end position="119"/>
    </location>
</feature>
<evidence type="ECO:0000256" key="1">
    <source>
        <dbReference type="SAM" id="MobiDB-lite"/>
    </source>
</evidence>